<evidence type="ECO:0000313" key="6">
    <source>
        <dbReference type="EMBL" id="MBS2553512.1"/>
    </source>
</evidence>
<evidence type="ECO:0000256" key="2">
    <source>
        <dbReference type="ARBA" id="ARBA00022801"/>
    </source>
</evidence>
<sequence length="447" mass="44974">MTSAYRIPANGGAGATIAVVDADGYPTAEADLAVYRAQFGLPACTTANGCFRKVDQGGGTSYPPSNADWAGETALDLDMVSAIAPAAHIVLVEAYSNAMTDLGASVNTAVALGAKYVSNSYGTGESAAETPLDADYNHPGVAVVASSGDKGYATQYPASSPYVTAVGGTSLTQSSDSARGWSETTWSGSGSGCSTIEPKPSWQTDTGCAMRSAADVSAVADPGTGVALYDSFSSPGWLVAGGTSVAAPIIAAVYAVAGTPAAGSYPASYAYSRTFALNDITTGSNGSCSPAYLCTAGPGYDGPTGLGSPAGTAAFTQGRVVSLRAHANNDYVTADNAGASPLIANRTAIGGWEQFDLIDLGGGNIALLSHADNDYVTAENAGASPLIANRTAIGGWETFQLINNADGSISLKAAADDEYVTADNYGNSPLIANRTAIGGWEEFDLIG</sequence>
<dbReference type="PANTHER" id="PTHR14218:SF15">
    <property type="entry name" value="TRIPEPTIDYL-PEPTIDASE 1"/>
    <property type="match status" value="1"/>
</dbReference>
<keyword evidence="7" id="KW-1185">Reference proteome</keyword>
<feature type="domain" description="Peptidase S53" evidence="5">
    <location>
        <begin position="1"/>
        <end position="321"/>
    </location>
</feature>
<dbReference type="CDD" id="cd00257">
    <property type="entry name" value="beta-trefoil_FSCN-like"/>
    <property type="match status" value="1"/>
</dbReference>
<evidence type="ECO:0000256" key="3">
    <source>
        <dbReference type="ARBA" id="ARBA00022825"/>
    </source>
</evidence>
<dbReference type="Proteomes" id="UP000730482">
    <property type="component" value="Unassembled WGS sequence"/>
</dbReference>
<proteinExistence type="predicted"/>
<dbReference type="InterPro" id="IPR023828">
    <property type="entry name" value="Peptidase_S8_Ser-AS"/>
</dbReference>
<evidence type="ECO:0000313" key="7">
    <source>
        <dbReference type="Proteomes" id="UP000730482"/>
    </source>
</evidence>
<keyword evidence="1" id="KW-0645">Protease</keyword>
<dbReference type="InterPro" id="IPR036852">
    <property type="entry name" value="Peptidase_S8/S53_dom_sf"/>
</dbReference>
<dbReference type="CDD" id="cd04056">
    <property type="entry name" value="Peptidases_S53"/>
    <property type="match status" value="1"/>
</dbReference>
<dbReference type="PROSITE" id="PS51695">
    <property type="entry name" value="SEDOLISIN"/>
    <property type="match status" value="1"/>
</dbReference>
<evidence type="ECO:0000256" key="1">
    <source>
        <dbReference type="ARBA" id="ARBA00022670"/>
    </source>
</evidence>
<dbReference type="Gene3D" id="2.80.10.50">
    <property type="match status" value="1"/>
</dbReference>
<keyword evidence="2" id="KW-0378">Hydrolase</keyword>
<dbReference type="PANTHER" id="PTHR14218">
    <property type="entry name" value="PROTEASE S8 TRIPEPTIDYL PEPTIDASE I CLN2"/>
    <property type="match status" value="1"/>
</dbReference>
<dbReference type="InterPro" id="IPR030400">
    <property type="entry name" value="Sedolisin_dom"/>
</dbReference>
<evidence type="ECO:0000259" key="5">
    <source>
        <dbReference type="PROSITE" id="PS51695"/>
    </source>
</evidence>
<dbReference type="InterPro" id="IPR050819">
    <property type="entry name" value="Tripeptidyl-peptidase_I"/>
</dbReference>
<comment type="caution">
    <text evidence="6">The sequence shown here is derived from an EMBL/GenBank/DDBJ whole genome shotgun (WGS) entry which is preliminary data.</text>
</comment>
<name>A0ABS5L581_9ACTN</name>
<dbReference type="InterPro" id="IPR008999">
    <property type="entry name" value="Actin-crosslinking"/>
</dbReference>
<feature type="region of interest" description="Disordered" evidence="4">
    <location>
        <begin position="173"/>
        <end position="194"/>
    </location>
</feature>
<dbReference type="PROSITE" id="PS00138">
    <property type="entry name" value="SUBTILASE_SER"/>
    <property type="match status" value="1"/>
</dbReference>
<protein>
    <submittedName>
        <fullName evidence="6">Peptidase S8</fullName>
    </submittedName>
</protein>
<dbReference type="SUPFAM" id="SSF50405">
    <property type="entry name" value="Actin-crosslinking proteins"/>
    <property type="match status" value="1"/>
</dbReference>
<evidence type="ECO:0000256" key="4">
    <source>
        <dbReference type="SAM" id="MobiDB-lite"/>
    </source>
</evidence>
<keyword evidence="3" id="KW-0720">Serine protease</keyword>
<accession>A0ABS5L581</accession>
<organism evidence="6 7">
    <name type="scientific">Catenulispora pinistramenti</name>
    <dbReference type="NCBI Taxonomy" id="2705254"/>
    <lineage>
        <taxon>Bacteria</taxon>
        <taxon>Bacillati</taxon>
        <taxon>Actinomycetota</taxon>
        <taxon>Actinomycetes</taxon>
        <taxon>Catenulisporales</taxon>
        <taxon>Catenulisporaceae</taxon>
        <taxon>Catenulispora</taxon>
    </lineage>
</organism>
<dbReference type="Gene3D" id="3.40.50.200">
    <property type="entry name" value="Peptidase S8/S53 domain"/>
    <property type="match status" value="1"/>
</dbReference>
<dbReference type="RefSeq" id="WP_212020148.1">
    <property type="nucleotide sequence ID" value="NZ_JAAFYZ010000260.1"/>
</dbReference>
<feature type="compositionally biased region" description="Low complexity" evidence="4">
    <location>
        <begin position="180"/>
        <end position="194"/>
    </location>
</feature>
<reference evidence="6 7" key="1">
    <citation type="submission" date="2020-02" db="EMBL/GenBank/DDBJ databases">
        <title>Acidophilic actinobacteria isolated from forest soil.</title>
        <authorList>
            <person name="Golinska P."/>
        </authorList>
    </citation>
    <scope>NUCLEOTIDE SEQUENCE [LARGE SCALE GENOMIC DNA]</scope>
    <source>
        <strain evidence="6 7">NL8</strain>
    </source>
</reference>
<gene>
    <name evidence="6" type="ORF">KGQ19_42330</name>
</gene>
<dbReference type="EMBL" id="JAAFYZ010000260">
    <property type="protein sequence ID" value="MBS2553512.1"/>
    <property type="molecule type" value="Genomic_DNA"/>
</dbReference>
<dbReference type="SUPFAM" id="SSF52743">
    <property type="entry name" value="Subtilisin-like"/>
    <property type="match status" value="1"/>
</dbReference>